<evidence type="ECO:0000256" key="1">
    <source>
        <dbReference type="SAM" id="MobiDB-lite"/>
    </source>
</evidence>
<keyword evidence="4" id="KW-1185">Reference proteome</keyword>
<accession>A0AAE0MXZ1</accession>
<dbReference type="AlphaFoldDB" id="A0AAE0MXZ1"/>
<proteinExistence type="predicted"/>
<evidence type="ECO:0000313" key="4">
    <source>
        <dbReference type="Proteomes" id="UP001287356"/>
    </source>
</evidence>
<feature type="compositionally biased region" description="Acidic residues" evidence="1">
    <location>
        <begin position="203"/>
        <end position="216"/>
    </location>
</feature>
<feature type="compositionally biased region" description="Basic and acidic residues" evidence="1">
    <location>
        <begin position="125"/>
        <end position="136"/>
    </location>
</feature>
<dbReference type="InterPro" id="IPR029071">
    <property type="entry name" value="Ubiquitin-like_domsf"/>
</dbReference>
<feature type="region of interest" description="Disordered" evidence="1">
    <location>
        <begin position="1"/>
        <end position="45"/>
    </location>
</feature>
<dbReference type="PROSITE" id="PS50053">
    <property type="entry name" value="UBIQUITIN_2"/>
    <property type="match status" value="1"/>
</dbReference>
<sequence length="461" mass="51263">MSSSLPEPAEQPKKKRPLPFKRAASRQTPANHTTDAPSAAGDSDLDFWRQSKDFFSTSIHEESDLDQDARIRVSPPDNHHRKRRKVSPESVKPQNREHTPVSTEESTERAKQSLTLGESDDDLILDIKGKGKEIIKPNKQPTPRKSTSATSSKPSIVVVDDDDDGPAELEVKPKKLSLKSSRSVRHSSPVEILGDGGNFKTDPEEEPEIADFEPPDEFSGWEAIARELTRKNPEATIYVMLSSRIPDTKPLIVRRKLHQDMKLFLGTWIETQRNGANLEVPPDVADKLVLTWKGNKVYQHSTAASLGVQVDAHGKLIGRVGEGYATSGGSKALLLHLEVWTEETYTEYQEKRERERGLKLGTVDEDPFKFDIEPHEASSTRGKQKGIKVVLKAKTHEPLKMSVHSDTTVGSLVAAFRKNRGIGPEQGIAIYFDGESLDEDSLVVSADIDPDETNQLEVHLK</sequence>
<dbReference type="InterPro" id="IPR022617">
    <property type="entry name" value="Rad60/SUMO-like_dom"/>
</dbReference>
<dbReference type="Proteomes" id="UP001287356">
    <property type="component" value="Unassembled WGS sequence"/>
</dbReference>
<gene>
    <name evidence="3" type="ORF">B0T24DRAFT_116809</name>
</gene>
<dbReference type="InterPro" id="IPR000626">
    <property type="entry name" value="Ubiquitin-like_dom"/>
</dbReference>
<dbReference type="SUPFAM" id="SSF54236">
    <property type="entry name" value="Ubiquitin-like"/>
    <property type="match status" value="1"/>
</dbReference>
<evidence type="ECO:0000259" key="2">
    <source>
        <dbReference type="PROSITE" id="PS50053"/>
    </source>
</evidence>
<evidence type="ECO:0000313" key="3">
    <source>
        <dbReference type="EMBL" id="KAK3361191.1"/>
    </source>
</evidence>
<reference evidence="3" key="1">
    <citation type="journal article" date="2023" name="Mol. Phylogenet. Evol.">
        <title>Genome-scale phylogeny and comparative genomics of the fungal order Sordariales.</title>
        <authorList>
            <person name="Hensen N."/>
            <person name="Bonometti L."/>
            <person name="Westerberg I."/>
            <person name="Brannstrom I.O."/>
            <person name="Guillou S."/>
            <person name="Cros-Aarteil S."/>
            <person name="Calhoun S."/>
            <person name="Haridas S."/>
            <person name="Kuo A."/>
            <person name="Mondo S."/>
            <person name="Pangilinan J."/>
            <person name="Riley R."/>
            <person name="LaButti K."/>
            <person name="Andreopoulos B."/>
            <person name="Lipzen A."/>
            <person name="Chen C."/>
            <person name="Yan M."/>
            <person name="Daum C."/>
            <person name="Ng V."/>
            <person name="Clum A."/>
            <person name="Steindorff A."/>
            <person name="Ohm R.A."/>
            <person name="Martin F."/>
            <person name="Silar P."/>
            <person name="Natvig D.O."/>
            <person name="Lalanne C."/>
            <person name="Gautier V."/>
            <person name="Ament-Velasquez S.L."/>
            <person name="Kruys A."/>
            <person name="Hutchinson M.I."/>
            <person name="Powell A.J."/>
            <person name="Barry K."/>
            <person name="Miller A.N."/>
            <person name="Grigoriev I.V."/>
            <person name="Debuchy R."/>
            <person name="Gladieux P."/>
            <person name="Hiltunen Thoren M."/>
            <person name="Johannesson H."/>
        </authorList>
    </citation>
    <scope>NUCLEOTIDE SEQUENCE</scope>
    <source>
        <strain evidence="3">CBS 958.72</strain>
    </source>
</reference>
<feature type="compositionally biased region" description="Polar residues" evidence="1">
    <location>
        <begin position="25"/>
        <end position="36"/>
    </location>
</feature>
<dbReference type="EMBL" id="JAULSN010000012">
    <property type="protein sequence ID" value="KAK3361191.1"/>
    <property type="molecule type" value="Genomic_DNA"/>
</dbReference>
<comment type="caution">
    <text evidence="3">The sequence shown here is derived from an EMBL/GenBank/DDBJ whole genome shotgun (WGS) entry which is preliminary data.</text>
</comment>
<name>A0AAE0MXZ1_9PEZI</name>
<dbReference type="Gene3D" id="3.10.20.90">
    <property type="entry name" value="Phosphatidylinositol 3-kinase Catalytic Subunit, Chain A, domain 1"/>
    <property type="match status" value="1"/>
</dbReference>
<feature type="domain" description="Ubiquitin-like" evidence="2">
    <location>
        <begin position="387"/>
        <end position="461"/>
    </location>
</feature>
<dbReference type="Pfam" id="PF11976">
    <property type="entry name" value="Rad60-SLD"/>
    <property type="match status" value="1"/>
</dbReference>
<feature type="region of interest" description="Disordered" evidence="1">
    <location>
        <begin position="59"/>
        <end position="167"/>
    </location>
</feature>
<reference evidence="3" key="2">
    <citation type="submission" date="2023-06" db="EMBL/GenBank/DDBJ databases">
        <authorList>
            <consortium name="Lawrence Berkeley National Laboratory"/>
            <person name="Haridas S."/>
            <person name="Hensen N."/>
            <person name="Bonometti L."/>
            <person name="Westerberg I."/>
            <person name="Brannstrom I.O."/>
            <person name="Guillou S."/>
            <person name="Cros-Aarteil S."/>
            <person name="Calhoun S."/>
            <person name="Kuo A."/>
            <person name="Mondo S."/>
            <person name="Pangilinan J."/>
            <person name="Riley R."/>
            <person name="Labutti K."/>
            <person name="Andreopoulos B."/>
            <person name="Lipzen A."/>
            <person name="Chen C."/>
            <person name="Yanf M."/>
            <person name="Daum C."/>
            <person name="Ng V."/>
            <person name="Clum A."/>
            <person name="Steindorff A."/>
            <person name="Ohm R."/>
            <person name="Martin F."/>
            <person name="Silar P."/>
            <person name="Natvig D."/>
            <person name="Lalanne C."/>
            <person name="Gautier V."/>
            <person name="Ament-Velasquez S.L."/>
            <person name="Kruys A."/>
            <person name="Hutchinson M.I."/>
            <person name="Powell A.J."/>
            <person name="Barry K."/>
            <person name="Miller A.N."/>
            <person name="Grigoriev I.V."/>
            <person name="Debuchy R."/>
            <person name="Gladieux P."/>
            <person name="Thoren M.H."/>
            <person name="Johannesson H."/>
        </authorList>
    </citation>
    <scope>NUCLEOTIDE SEQUENCE</scope>
    <source>
        <strain evidence="3">CBS 958.72</strain>
    </source>
</reference>
<feature type="compositionally biased region" description="Basic and acidic residues" evidence="1">
    <location>
        <begin position="59"/>
        <end position="71"/>
    </location>
</feature>
<feature type="compositionally biased region" description="Polar residues" evidence="1">
    <location>
        <begin position="139"/>
        <end position="154"/>
    </location>
</feature>
<feature type="region of interest" description="Disordered" evidence="1">
    <location>
        <begin position="188"/>
        <end position="216"/>
    </location>
</feature>
<organism evidence="3 4">
    <name type="scientific">Lasiosphaeria ovina</name>
    <dbReference type="NCBI Taxonomy" id="92902"/>
    <lineage>
        <taxon>Eukaryota</taxon>
        <taxon>Fungi</taxon>
        <taxon>Dikarya</taxon>
        <taxon>Ascomycota</taxon>
        <taxon>Pezizomycotina</taxon>
        <taxon>Sordariomycetes</taxon>
        <taxon>Sordariomycetidae</taxon>
        <taxon>Sordariales</taxon>
        <taxon>Lasiosphaeriaceae</taxon>
        <taxon>Lasiosphaeria</taxon>
    </lineage>
</organism>
<protein>
    <recommendedName>
        <fullName evidence="2">Ubiquitin-like domain-containing protein</fullName>
    </recommendedName>
</protein>